<organism evidence="3 4">
    <name type="scientific">Chloracidobacterium validum</name>
    <dbReference type="NCBI Taxonomy" id="2821543"/>
    <lineage>
        <taxon>Bacteria</taxon>
        <taxon>Pseudomonadati</taxon>
        <taxon>Acidobacteriota</taxon>
        <taxon>Terriglobia</taxon>
        <taxon>Terriglobales</taxon>
        <taxon>Acidobacteriaceae</taxon>
        <taxon>Chloracidobacterium</taxon>
    </lineage>
</organism>
<feature type="transmembrane region" description="Helical" evidence="1">
    <location>
        <begin position="309"/>
        <end position="326"/>
    </location>
</feature>
<dbReference type="Proteomes" id="UP000676506">
    <property type="component" value="Chromosome 2"/>
</dbReference>
<dbReference type="InterPro" id="IPR058514">
    <property type="entry name" value="DUF8201"/>
</dbReference>
<feature type="transmembrane region" description="Helical" evidence="1">
    <location>
        <begin position="31"/>
        <end position="51"/>
    </location>
</feature>
<evidence type="ECO:0000313" key="3">
    <source>
        <dbReference type="EMBL" id="QUW04148.1"/>
    </source>
</evidence>
<dbReference type="Pfam" id="PF26626">
    <property type="entry name" value="DUF8201"/>
    <property type="match status" value="1"/>
</dbReference>
<keyword evidence="1" id="KW-1133">Transmembrane helix</keyword>
<keyword evidence="4" id="KW-1185">Reference proteome</keyword>
<reference evidence="3 4" key="1">
    <citation type="submission" date="2021-03" db="EMBL/GenBank/DDBJ databases">
        <title>Genomic and phenotypic characterization of Chloracidobacterium isolates provides evidence for multiple species.</title>
        <authorList>
            <person name="Saini M.K."/>
            <person name="Costas A.M.G."/>
            <person name="Tank M."/>
            <person name="Bryant D.A."/>
        </authorList>
    </citation>
    <scope>NUCLEOTIDE SEQUENCE [LARGE SCALE GENOMIC DNA]</scope>
    <source>
        <strain evidence="3 4">BV2-C</strain>
    </source>
</reference>
<proteinExistence type="predicted"/>
<evidence type="ECO:0000259" key="2">
    <source>
        <dbReference type="Pfam" id="PF26626"/>
    </source>
</evidence>
<evidence type="ECO:0000256" key="1">
    <source>
        <dbReference type="SAM" id="Phobius"/>
    </source>
</evidence>
<evidence type="ECO:0000313" key="4">
    <source>
        <dbReference type="Proteomes" id="UP000676506"/>
    </source>
</evidence>
<feature type="transmembrane region" description="Helical" evidence="1">
    <location>
        <begin position="6"/>
        <end position="24"/>
    </location>
</feature>
<feature type="transmembrane region" description="Helical" evidence="1">
    <location>
        <begin position="283"/>
        <end position="303"/>
    </location>
</feature>
<keyword evidence="1" id="KW-0472">Membrane</keyword>
<protein>
    <recommendedName>
        <fullName evidence="2">DUF8201 domain-containing protein</fullName>
    </recommendedName>
</protein>
<name>A0ABX8BB40_9BACT</name>
<feature type="domain" description="DUF8201" evidence="2">
    <location>
        <begin position="10"/>
        <end position="313"/>
    </location>
</feature>
<feature type="transmembrane region" description="Helical" evidence="1">
    <location>
        <begin position="92"/>
        <end position="113"/>
    </location>
</feature>
<dbReference type="EMBL" id="CP072649">
    <property type="protein sequence ID" value="QUW04148.1"/>
    <property type="molecule type" value="Genomic_DNA"/>
</dbReference>
<accession>A0ABX8BB40</accession>
<gene>
    <name evidence="3" type="ORF">J8C06_13985</name>
</gene>
<sequence>MRNWLIIRASLFTYVAALNLHPLFNHGRSIANSFLVLLTVITLLELLLPLLKQLDTVSALPPIQWAMPLFCLPTVAYWGISSQDVSSPSPDLTSSLLQVVIFVMFVRFLSRFIQDRTVSSSEPLMLSLLTATAVTLKLSNVAFCGTVMVFVVLGMLLNAAPRPVSQIAQLLFPGAVVLLLFCLRGVLLSGAPLYPATLGYINTPWSVPLGEVTNVKNWIYSWARQPGAHWEQVLGSWKWFGPWLHEVTRRLTDVVFPLALFLACGVLALLRSYPTRFQLSKPCLSNGIILAPLLAALFFWFFTAPDPRFANGTFALLAVSSIVLLLTRIQSSVSPGNMVTAICLLFMIGNLHLLHWAFSSYRNAKQISISLSGWHTAKQVPLNAKVTTSGLRVYVPVSGDQCWDAPLPCTPHFNKELRLIDPDDMASGFTVRPLASNAEDAEPKNLLSDFLQAFLSVRRSLTRPGKE</sequence>
<keyword evidence="1" id="KW-0812">Transmembrane</keyword>
<feature type="transmembrane region" description="Helical" evidence="1">
    <location>
        <begin position="63"/>
        <end position="80"/>
    </location>
</feature>
<feature type="transmembrane region" description="Helical" evidence="1">
    <location>
        <begin position="254"/>
        <end position="271"/>
    </location>
</feature>
<feature type="transmembrane region" description="Helical" evidence="1">
    <location>
        <begin position="170"/>
        <end position="194"/>
    </location>
</feature>
<dbReference type="RefSeq" id="WP_211430037.1">
    <property type="nucleotide sequence ID" value="NZ_CP072649.1"/>
</dbReference>
<feature type="transmembrane region" description="Helical" evidence="1">
    <location>
        <begin position="338"/>
        <end position="358"/>
    </location>
</feature>
<feature type="transmembrane region" description="Helical" evidence="1">
    <location>
        <begin position="133"/>
        <end position="158"/>
    </location>
</feature>